<name>A0A0V1MU46_9BILA</name>
<protein>
    <submittedName>
        <fullName evidence="2">PiggyBac transposable element-derived protein 2</fullName>
    </submittedName>
</protein>
<dbReference type="PANTHER" id="PTHR47272:SF1">
    <property type="entry name" value="PIGGYBAC TRANSPOSABLE ELEMENT-DERIVED PROTEIN 3-LIKE"/>
    <property type="match status" value="1"/>
</dbReference>
<gene>
    <name evidence="2" type="primary">PGBD2</name>
    <name evidence="2" type="ORF">T10_4266</name>
</gene>
<dbReference type="STRING" id="268474.A0A0V1MU46"/>
<dbReference type="AlphaFoldDB" id="A0A0V1MU46"/>
<evidence type="ECO:0000313" key="3">
    <source>
        <dbReference type="Proteomes" id="UP000054843"/>
    </source>
</evidence>
<dbReference type="EMBL" id="JYDO01000040">
    <property type="protein sequence ID" value="KRZ75316.1"/>
    <property type="molecule type" value="Genomic_DNA"/>
</dbReference>
<comment type="caution">
    <text evidence="2">The sequence shown here is derived from an EMBL/GenBank/DDBJ whole genome shotgun (WGS) entry which is preliminary data.</text>
</comment>
<accession>A0A0V1MU46</accession>
<dbReference type="InterPro" id="IPR029526">
    <property type="entry name" value="PGBD"/>
</dbReference>
<dbReference type="Proteomes" id="UP000054843">
    <property type="component" value="Unassembled WGS sequence"/>
</dbReference>
<keyword evidence="3" id="KW-1185">Reference proteome</keyword>
<sequence length="392" mass="45123">MFRTERADLVGVIFSAQRAQGSVRAEIQWTHCPEKHYRGYLTNATADLQNHTLRAAAVRYLGSLGEHMTNLSGRVIQELSVLPDADISDPEMDSDDDQRFSSVVESTVELTSEDEGTQTFGKAECRRNKKRMPPIDVRFKETASGSSCVLREPVEYFRHYFNSLFMKLIVEQSHITESELETFLGMLLKMGLVPMRRYYMYWSTELRCDAIAEAMSRNSAGKRRSMIGGKLSRPWRGPFSVVEVIMRYVLDRESPKEEIIPYKGKIQQKLYLLRKLKKWGIKVNERTGVSGFLYDFCFYEGKLQKVKKPSGCFSYDVVMKLCETVPKHGNFKIFFDNYFTPLELQLRLLKKGIHTIGTIRQNRSRNAPLKTEQELENVGRGAFHVCTTAENN</sequence>
<feature type="domain" description="PiggyBac transposable element-derived protein" evidence="1">
    <location>
        <begin position="257"/>
        <end position="374"/>
    </location>
</feature>
<organism evidence="2 3">
    <name type="scientific">Trichinella papuae</name>
    <dbReference type="NCBI Taxonomy" id="268474"/>
    <lineage>
        <taxon>Eukaryota</taxon>
        <taxon>Metazoa</taxon>
        <taxon>Ecdysozoa</taxon>
        <taxon>Nematoda</taxon>
        <taxon>Enoplea</taxon>
        <taxon>Dorylaimia</taxon>
        <taxon>Trichinellida</taxon>
        <taxon>Trichinellidae</taxon>
        <taxon>Trichinella</taxon>
    </lineage>
</organism>
<dbReference type="Pfam" id="PF13843">
    <property type="entry name" value="DDE_Tnp_1_7"/>
    <property type="match status" value="2"/>
</dbReference>
<dbReference type="PANTHER" id="PTHR47272">
    <property type="entry name" value="DDE_TNP_1_7 DOMAIN-CONTAINING PROTEIN"/>
    <property type="match status" value="1"/>
</dbReference>
<proteinExistence type="predicted"/>
<evidence type="ECO:0000313" key="2">
    <source>
        <dbReference type="EMBL" id="KRZ75316.1"/>
    </source>
</evidence>
<feature type="domain" description="PiggyBac transposable element-derived protein" evidence="1">
    <location>
        <begin position="166"/>
        <end position="218"/>
    </location>
</feature>
<evidence type="ECO:0000259" key="1">
    <source>
        <dbReference type="Pfam" id="PF13843"/>
    </source>
</evidence>
<reference evidence="2 3" key="1">
    <citation type="submission" date="2015-01" db="EMBL/GenBank/DDBJ databases">
        <title>Evolution of Trichinella species and genotypes.</title>
        <authorList>
            <person name="Korhonen P.K."/>
            <person name="Edoardo P."/>
            <person name="Giuseppe L.R."/>
            <person name="Gasser R.B."/>
        </authorList>
    </citation>
    <scope>NUCLEOTIDE SEQUENCE [LARGE SCALE GENOMIC DNA]</scope>
    <source>
        <strain evidence="2">ISS1980</strain>
    </source>
</reference>